<dbReference type="Gene3D" id="3.30.428.10">
    <property type="entry name" value="HIT-like"/>
    <property type="match status" value="1"/>
</dbReference>
<dbReference type="InterPro" id="IPR001310">
    <property type="entry name" value="Histidine_triad_HIT"/>
</dbReference>
<reference evidence="5" key="1">
    <citation type="submission" date="2019-08" db="EMBL/GenBank/DDBJ databases">
        <title>Complete genome sequence of a mangrove-derived Streptomyces xiamenensis.</title>
        <authorList>
            <person name="Xu J."/>
        </authorList>
    </citation>
    <scope>NUCLEOTIDE SEQUENCE</scope>
    <source>
        <strain evidence="5">318</strain>
    </source>
</reference>
<evidence type="ECO:0000256" key="1">
    <source>
        <dbReference type="PIRSR" id="PIRSR601310-1"/>
    </source>
</evidence>
<evidence type="ECO:0000256" key="2">
    <source>
        <dbReference type="PIRSR" id="PIRSR601310-3"/>
    </source>
</evidence>
<dbReference type="HOGENOM" id="CLU_056776_3_3_11"/>
<dbReference type="AlphaFoldDB" id="A0A0F7CQI5"/>
<name>A0A0F7CQI5_9ACTN</name>
<dbReference type="SUPFAM" id="SSF54197">
    <property type="entry name" value="HIT-like"/>
    <property type="match status" value="1"/>
</dbReference>
<keyword evidence="6" id="KW-1185">Reference proteome</keyword>
<dbReference type="PRINTS" id="PR00332">
    <property type="entry name" value="HISTRIAD"/>
</dbReference>
<dbReference type="PROSITE" id="PS51084">
    <property type="entry name" value="HIT_2"/>
    <property type="match status" value="1"/>
</dbReference>
<dbReference type="Proteomes" id="UP000034034">
    <property type="component" value="Chromosome"/>
</dbReference>
<dbReference type="RefSeq" id="WP_030731660.1">
    <property type="nucleotide sequence ID" value="NZ_CP009922.3"/>
</dbReference>
<dbReference type="GO" id="GO:0003824">
    <property type="term" value="F:catalytic activity"/>
    <property type="evidence" value="ECO:0007669"/>
    <property type="project" value="InterPro"/>
</dbReference>
<dbReference type="PATRIC" id="fig|408015.6.peg.5153"/>
<dbReference type="PANTHER" id="PTHR46648">
    <property type="entry name" value="HIT FAMILY PROTEIN 1"/>
    <property type="match status" value="1"/>
</dbReference>
<dbReference type="EMBL" id="CP009922">
    <property type="protein sequence ID" value="AKG46471.1"/>
    <property type="molecule type" value="Genomic_DNA"/>
</dbReference>
<feature type="active site" description="Tele-AMP-histidine intermediate" evidence="1">
    <location>
        <position position="96"/>
    </location>
</feature>
<feature type="domain" description="HIT" evidence="4">
    <location>
        <begin position="4"/>
        <end position="109"/>
    </location>
</feature>
<feature type="short sequence motif" description="Histidine triad motif" evidence="2 3">
    <location>
        <begin position="94"/>
        <end position="98"/>
    </location>
</feature>
<evidence type="ECO:0000313" key="6">
    <source>
        <dbReference type="Proteomes" id="UP000034034"/>
    </source>
</evidence>
<protein>
    <submittedName>
        <fullName evidence="5">Histidine triad (HIT) protein</fullName>
    </submittedName>
</protein>
<accession>A0A0F7CQI5</accession>
<evidence type="ECO:0000313" key="5">
    <source>
        <dbReference type="EMBL" id="AKG46471.1"/>
    </source>
</evidence>
<evidence type="ECO:0000259" key="4">
    <source>
        <dbReference type="PROSITE" id="PS51084"/>
    </source>
</evidence>
<dbReference type="STRING" id="408015.SXIM_50870"/>
<gene>
    <name evidence="5" type="ORF">SXIM_50870</name>
</gene>
<dbReference type="InterPro" id="IPR036265">
    <property type="entry name" value="HIT-like_sf"/>
</dbReference>
<evidence type="ECO:0000256" key="3">
    <source>
        <dbReference type="PROSITE-ProRule" id="PRU00464"/>
    </source>
</evidence>
<dbReference type="Pfam" id="PF01230">
    <property type="entry name" value="HIT"/>
    <property type="match status" value="1"/>
</dbReference>
<dbReference type="GO" id="GO:0009117">
    <property type="term" value="P:nucleotide metabolic process"/>
    <property type="evidence" value="ECO:0007669"/>
    <property type="project" value="TreeGrafter"/>
</dbReference>
<proteinExistence type="predicted"/>
<organism evidence="5 6">
    <name type="scientific">Streptomyces xiamenensis</name>
    <dbReference type="NCBI Taxonomy" id="408015"/>
    <lineage>
        <taxon>Bacteria</taxon>
        <taxon>Bacillati</taxon>
        <taxon>Actinomycetota</taxon>
        <taxon>Actinomycetes</taxon>
        <taxon>Kitasatosporales</taxon>
        <taxon>Streptomycetaceae</taxon>
        <taxon>Streptomyces</taxon>
    </lineage>
</organism>
<dbReference type="InterPro" id="IPR011146">
    <property type="entry name" value="HIT-like"/>
</dbReference>
<dbReference type="KEGG" id="sxi:SXIM_50870"/>
<sequence>MECVFCHIVRGEAAAHLVYEDRAVVAFLDARPLFEGHVLVVPREHLPTLTDLPPQLLGPYYAVVRRLAGAVQTAMGAEGSFVAANNRVSQSVPHFHTHVVPRRRKDGLRGFFWPRGRYPDAARAAEVARRVREVVSADGAG</sequence>
<dbReference type="PANTHER" id="PTHR46648:SF1">
    <property type="entry name" value="ADENOSINE 5'-MONOPHOSPHORAMIDASE HNT1"/>
    <property type="match status" value="1"/>
</dbReference>